<dbReference type="Gene3D" id="1.10.8.10">
    <property type="entry name" value="DNA helicase RuvA subunit, C-terminal domain"/>
    <property type="match status" value="1"/>
</dbReference>
<dbReference type="InterPro" id="IPR038187">
    <property type="entry name" value="NAC_A/B_dom_sf"/>
</dbReference>
<accession>A0A830G1U8</accession>
<evidence type="ECO:0000313" key="8">
    <source>
        <dbReference type="EMBL" id="GGM71103.1"/>
    </source>
</evidence>
<dbReference type="HAMAP" id="MF_00814">
    <property type="entry name" value="NAC_arch"/>
    <property type="match status" value="1"/>
</dbReference>
<organism evidence="8 9">
    <name type="scientific">Halarchaeum rubridurum</name>
    <dbReference type="NCBI Taxonomy" id="489911"/>
    <lineage>
        <taxon>Archaea</taxon>
        <taxon>Methanobacteriati</taxon>
        <taxon>Methanobacteriota</taxon>
        <taxon>Stenosarchaea group</taxon>
        <taxon>Halobacteria</taxon>
        <taxon>Halobacteriales</taxon>
        <taxon>Halobacteriaceae</taxon>
    </lineage>
</organism>
<dbReference type="SUPFAM" id="SSF46934">
    <property type="entry name" value="UBA-like"/>
    <property type="match status" value="1"/>
</dbReference>
<comment type="similarity">
    <text evidence="4">Belongs to the NAC-alpha family.</text>
</comment>
<comment type="subunit">
    <text evidence="4">Homodimer. Interacts with the ribosome. Binds ribosomal RNA.</text>
</comment>
<dbReference type="GO" id="GO:0003723">
    <property type="term" value="F:RNA binding"/>
    <property type="evidence" value="ECO:0007669"/>
    <property type="project" value="UniProtKB-UniRule"/>
</dbReference>
<feature type="region of interest" description="Disordered" evidence="6">
    <location>
        <begin position="58"/>
        <end position="87"/>
    </location>
</feature>
<dbReference type="Gene3D" id="2.20.70.30">
    <property type="entry name" value="Nascent polypeptide-associated complex domain"/>
    <property type="match status" value="1"/>
</dbReference>
<evidence type="ECO:0000256" key="5">
    <source>
        <dbReference type="NCBIfam" id="TIGR00264"/>
    </source>
</evidence>
<dbReference type="InterPro" id="IPR009060">
    <property type="entry name" value="UBA-like_sf"/>
</dbReference>
<comment type="caution">
    <text evidence="8">The sequence shown here is derived from an EMBL/GenBank/DDBJ whole genome shotgun (WGS) entry which is preliminary data.</text>
</comment>
<dbReference type="PROSITE" id="PS51151">
    <property type="entry name" value="NAC_AB"/>
    <property type="match status" value="1"/>
</dbReference>
<keyword evidence="9" id="KW-1185">Reference proteome</keyword>
<dbReference type="InterPro" id="IPR005231">
    <property type="entry name" value="NAC_arc"/>
</dbReference>
<feature type="compositionally biased region" description="Acidic residues" evidence="6">
    <location>
        <begin position="71"/>
        <end position="87"/>
    </location>
</feature>
<protein>
    <recommendedName>
        <fullName evidence="4 5">Nascent polypeptide-associated complex protein</fullName>
    </recommendedName>
</protein>
<evidence type="ECO:0000256" key="4">
    <source>
        <dbReference type="HAMAP-Rule" id="MF_00814"/>
    </source>
</evidence>
<dbReference type="NCBIfam" id="TIGR00264">
    <property type="entry name" value="archaeal-type nascent polypeptide-associated complex protein"/>
    <property type="match status" value="1"/>
</dbReference>
<keyword evidence="3 4" id="KW-0653">Protein transport</keyword>
<sequence>MNPRKMQQMMEQMGIDVTEIDAEEVVITTTDGRELVFSDADVTQMDARGQETYQILGQPEEREATAAVESGDADAEADSDEPEIPDSDVEIVVQRTGASEEEARAALKGADGDLATAIATLE</sequence>
<evidence type="ECO:0000313" key="9">
    <source>
        <dbReference type="Proteomes" id="UP000614609"/>
    </source>
</evidence>
<dbReference type="SMART" id="SM01407">
    <property type="entry name" value="NAC"/>
    <property type="match status" value="1"/>
</dbReference>
<reference evidence="8" key="1">
    <citation type="journal article" date="2014" name="Int. J. Syst. Evol. Microbiol.">
        <title>Complete genome sequence of Corynebacterium casei LMG S-19264T (=DSM 44701T), isolated from a smear-ripened cheese.</title>
        <authorList>
            <consortium name="US DOE Joint Genome Institute (JGI-PGF)"/>
            <person name="Walter F."/>
            <person name="Albersmeier A."/>
            <person name="Kalinowski J."/>
            <person name="Ruckert C."/>
        </authorList>
    </citation>
    <scope>NUCLEOTIDE SEQUENCE</scope>
    <source>
        <strain evidence="8">JCM 16108</strain>
    </source>
</reference>
<evidence type="ECO:0000256" key="6">
    <source>
        <dbReference type="SAM" id="MobiDB-lite"/>
    </source>
</evidence>
<dbReference type="Pfam" id="PF01849">
    <property type="entry name" value="NAC"/>
    <property type="match status" value="1"/>
</dbReference>
<evidence type="ECO:0000256" key="3">
    <source>
        <dbReference type="ARBA" id="ARBA00022927"/>
    </source>
</evidence>
<gene>
    <name evidence="4" type="primary">nac</name>
    <name evidence="8" type="ORF">GCM10009017_21520</name>
</gene>
<dbReference type="InterPro" id="IPR002715">
    <property type="entry name" value="Nas_poly-pep-assoc_cplx_dom"/>
</dbReference>
<keyword evidence="2 4" id="KW-0694">RNA-binding</keyword>
<dbReference type="Proteomes" id="UP000614609">
    <property type="component" value="Unassembled WGS sequence"/>
</dbReference>
<dbReference type="EMBL" id="BMOO01000005">
    <property type="protein sequence ID" value="GGM71103.1"/>
    <property type="molecule type" value="Genomic_DNA"/>
</dbReference>
<proteinExistence type="inferred from homology"/>
<feature type="domain" description="NAC-A/B" evidence="7">
    <location>
        <begin position="1"/>
        <end position="68"/>
    </location>
</feature>
<dbReference type="AlphaFoldDB" id="A0A830G1U8"/>
<evidence type="ECO:0000256" key="1">
    <source>
        <dbReference type="ARBA" id="ARBA00022448"/>
    </source>
</evidence>
<reference evidence="8" key="2">
    <citation type="submission" date="2020-09" db="EMBL/GenBank/DDBJ databases">
        <authorList>
            <person name="Sun Q."/>
            <person name="Ohkuma M."/>
        </authorList>
    </citation>
    <scope>NUCLEOTIDE SEQUENCE</scope>
    <source>
        <strain evidence="8">JCM 16108</strain>
    </source>
</reference>
<dbReference type="GO" id="GO:0015031">
    <property type="term" value="P:protein transport"/>
    <property type="evidence" value="ECO:0007669"/>
    <property type="project" value="UniProtKB-UniRule"/>
</dbReference>
<name>A0A830G1U8_9EURY</name>
<evidence type="ECO:0000259" key="7">
    <source>
        <dbReference type="PROSITE" id="PS51151"/>
    </source>
</evidence>
<keyword evidence="1 4" id="KW-0813">Transport</keyword>
<comment type="function">
    <text evidence="4">Contacts the emerging nascent chain on the ribosome.</text>
</comment>
<evidence type="ECO:0000256" key="2">
    <source>
        <dbReference type="ARBA" id="ARBA00022884"/>
    </source>
</evidence>